<accession>A0A2N9Y6W6</accession>
<gene>
    <name evidence="1" type="ORF">BHC47_08745</name>
</gene>
<dbReference type="Proteomes" id="UP000231094">
    <property type="component" value="Unassembled WGS sequence"/>
</dbReference>
<name>A0A2N9Y6W6_9NEIS</name>
<dbReference type="AlphaFoldDB" id="A0A2N9Y6W6"/>
<reference evidence="1 2" key="1">
    <citation type="journal article" date="2017" name="MBio">
        <title>Type VI secretion-mediated competition in the bee gut microbiome.</title>
        <authorList>
            <person name="Steele M.I."/>
            <person name="Kwong W.K."/>
            <person name="Powell J.E."/>
            <person name="Whiteley M."/>
            <person name="Moran N.A."/>
        </authorList>
    </citation>
    <scope>NUCLEOTIDE SEQUENCE [LARGE SCALE GENOMIC DNA]</scope>
    <source>
        <strain evidence="1 2">PEB0171</strain>
    </source>
</reference>
<proteinExistence type="predicted"/>
<dbReference type="RefSeq" id="WP_100116256.1">
    <property type="nucleotide sequence ID" value="NZ_JBNPAZ010000022.1"/>
</dbReference>
<dbReference type="EMBL" id="MEIV01000009">
    <property type="protein sequence ID" value="PIT64924.1"/>
    <property type="molecule type" value="Genomic_DNA"/>
</dbReference>
<protein>
    <submittedName>
        <fullName evidence="1">Uncharacterized protein</fullName>
    </submittedName>
</protein>
<comment type="caution">
    <text evidence="1">The sequence shown here is derived from an EMBL/GenBank/DDBJ whole genome shotgun (WGS) entry which is preliminary data.</text>
</comment>
<evidence type="ECO:0000313" key="2">
    <source>
        <dbReference type="Proteomes" id="UP000231094"/>
    </source>
</evidence>
<evidence type="ECO:0000313" key="1">
    <source>
        <dbReference type="EMBL" id="PIT64924.1"/>
    </source>
</evidence>
<organism evidence="1 2">
    <name type="scientific">Snodgrassella alvi</name>
    <dbReference type="NCBI Taxonomy" id="1196083"/>
    <lineage>
        <taxon>Bacteria</taxon>
        <taxon>Pseudomonadati</taxon>
        <taxon>Pseudomonadota</taxon>
        <taxon>Betaproteobacteria</taxon>
        <taxon>Neisseriales</taxon>
        <taxon>Neisseriaceae</taxon>
        <taxon>Snodgrassella</taxon>
    </lineage>
</organism>
<sequence>MRKIFLAFLFLIIATHSYGEEFKCKLDNGGFVNLKINQNTIKYTYEKSGDSELVFSIANSEIKFYKRNFGKIMVMSLPHDGMYYEFWEEDNRGFFQVRNKKGETTFKSYCED</sequence>